<protein>
    <submittedName>
        <fullName evidence="2">Putative N-acetyltransferase GCN5</fullName>
    </submittedName>
</protein>
<keyword evidence="2" id="KW-0808">Transferase</keyword>
<dbReference type="SUPFAM" id="SSF55729">
    <property type="entry name" value="Acyl-CoA N-acyltransferases (Nat)"/>
    <property type="match status" value="1"/>
</dbReference>
<dbReference type="PROSITE" id="PS51186">
    <property type="entry name" value="GNAT"/>
    <property type="match status" value="1"/>
</dbReference>
<evidence type="ECO:0000259" key="1">
    <source>
        <dbReference type="PROSITE" id="PS51186"/>
    </source>
</evidence>
<dbReference type="InterPro" id="IPR000182">
    <property type="entry name" value="GNAT_dom"/>
</dbReference>
<proteinExistence type="predicted"/>
<dbReference type="GO" id="GO:1990189">
    <property type="term" value="F:protein N-terminal-serine acetyltransferase activity"/>
    <property type="evidence" value="ECO:0007669"/>
    <property type="project" value="TreeGrafter"/>
</dbReference>
<sequence>MEDILTEIPDHPIEGERVVLRQLDRRDCGALYAVIDESREFLAKRLPWPGECNSSEDFFARVDSWNMQAQMANGACWGIFEKVDGGLRVAGCIVLGWVQWAHLSASVSYWLGEKCTGRGLATEALRLVSRFAFTELGLHRLEVSASVSNVDSQNVAVRAGFTQEGVSRDFERINGIFEDHVRFSRLASDPGF</sequence>
<dbReference type="InterPro" id="IPR051908">
    <property type="entry name" value="Ribosomal_N-acetyltransferase"/>
</dbReference>
<accession>A0A0B4N0M4</accession>
<name>A0A0B4N0M4_9BACT</name>
<evidence type="ECO:0000313" key="2">
    <source>
        <dbReference type="EMBL" id="AIF25936.1"/>
    </source>
</evidence>
<reference evidence="2" key="1">
    <citation type="submission" date="2014-03" db="EMBL/GenBank/DDBJ databases">
        <title>A sequence of cellulolytic fosmid clone of goat rumen metagenome.</title>
        <authorList>
            <person name="Lee K.-T."/>
            <person name="Kim J.-Y."/>
            <person name="Kim Y.-J."/>
            <person name="Ahn J.-H."/>
            <person name="Park M.-N."/>
            <person name="Kim J.-H."/>
            <person name="Kim T.-H."/>
        </authorList>
    </citation>
    <scope>NUCLEOTIDE SEQUENCE</scope>
</reference>
<dbReference type="AlphaFoldDB" id="A0A0B4N0M4"/>
<organism evidence="2">
    <name type="scientific">uncultured bacterium Ad_087_C16_contig2</name>
    <dbReference type="NCBI Taxonomy" id="1489282"/>
    <lineage>
        <taxon>Bacteria</taxon>
        <taxon>environmental samples</taxon>
    </lineage>
</organism>
<dbReference type="GO" id="GO:0008999">
    <property type="term" value="F:protein-N-terminal-alanine acetyltransferase activity"/>
    <property type="evidence" value="ECO:0007669"/>
    <property type="project" value="TreeGrafter"/>
</dbReference>
<feature type="domain" description="N-acetyltransferase" evidence="1">
    <location>
        <begin position="18"/>
        <end position="188"/>
    </location>
</feature>
<dbReference type="EMBL" id="KJ631380">
    <property type="protein sequence ID" value="AIF25936.1"/>
    <property type="molecule type" value="Genomic_DNA"/>
</dbReference>
<dbReference type="GO" id="GO:0005737">
    <property type="term" value="C:cytoplasm"/>
    <property type="evidence" value="ECO:0007669"/>
    <property type="project" value="TreeGrafter"/>
</dbReference>
<dbReference type="Gene3D" id="3.40.630.30">
    <property type="match status" value="1"/>
</dbReference>
<dbReference type="Pfam" id="PF13302">
    <property type="entry name" value="Acetyltransf_3"/>
    <property type="match status" value="1"/>
</dbReference>
<dbReference type="InterPro" id="IPR016181">
    <property type="entry name" value="Acyl_CoA_acyltransferase"/>
</dbReference>
<dbReference type="PANTHER" id="PTHR43441">
    <property type="entry name" value="RIBOSOMAL-PROTEIN-SERINE ACETYLTRANSFERASE"/>
    <property type="match status" value="1"/>
</dbReference>
<dbReference type="PANTHER" id="PTHR43441:SF12">
    <property type="entry name" value="RIBOSOMAL N-ACETYLTRANSFERASE YDAF-RELATED"/>
    <property type="match status" value="1"/>
</dbReference>